<proteinExistence type="predicted"/>
<dbReference type="EMBL" id="BMZZ01000012">
    <property type="protein sequence ID" value="GFZ75510.1"/>
    <property type="molecule type" value="Genomic_DNA"/>
</dbReference>
<accession>A0ABQ1EK39</accession>
<sequence length="80" mass="8276">MKNKKGNLDDSSKTWNKTVDNTITAVNIGGATYSGAKSGAIIGSALGPWGTAIGGLVGGAIGGVTTVVNKWDTVKKWWPW</sequence>
<keyword evidence="2" id="KW-1185">Reference proteome</keyword>
<protein>
    <recommendedName>
        <fullName evidence="3">Bacteriocin</fullName>
    </recommendedName>
</protein>
<name>A0ABQ1EK39_9MOLU</name>
<dbReference type="Proteomes" id="UP000677853">
    <property type="component" value="Unassembled WGS sequence"/>
</dbReference>
<evidence type="ECO:0000313" key="2">
    <source>
        <dbReference type="Proteomes" id="UP000677853"/>
    </source>
</evidence>
<organism evidence="1 2">
    <name type="scientific">Hydrangea phyllody phytoplasma</name>
    <dbReference type="NCBI Taxonomy" id="238673"/>
    <lineage>
        <taxon>Bacteria</taxon>
        <taxon>Bacillati</taxon>
        <taxon>Mycoplasmatota</taxon>
        <taxon>Mollicutes</taxon>
        <taxon>Acholeplasmatales</taxon>
        <taxon>Acholeplasmataceae</taxon>
        <taxon>Candidatus Phytoplasma</taxon>
        <taxon>16SrI (Aster yellows group)</taxon>
    </lineage>
</organism>
<gene>
    <name evidence="1" type="ORF">HPP_4680</name>
</gene>
<reference evidence="1 2" key="1">
    <citation type="journal article" date="2021" name="J. Gen. Plant Pathol.">
        <title>Enrichment of phytoplasma genome DNA through a methyl-CpG binding domain-mediated method for efficient genome sequencing.</title>
        <authorList>
            <person name="Nijo T."/>
            <person name="Iwabuchi N."/>
            <person name="Tokuda R."/>
            <person name="Suzuki T."/>
            <person name="Matsumoto O."/>
            <person name="Miyazaki A."/>
            <person name="Maejima K."/>
            <person name="Oshima K."/>
            <person name="Namba S."/>
            <person name="Yamaji Y."/>
        </authorList>
    </citation>
    <scope>NUCLEOTIDE SEQUENCE [LARGE SCALE GENOMIC DNA]</scope>
    <source>
        <strain evidence="1 2">HP</strain>
    </source>
</reference>
<dbReference type="RefSeq" id="WP_249402827.1">
    <property type="nucleotide sequence ID" value="NZ_BMZZ01000012.1"/>
</dbReference>
<evidence type="ECO:0000313" key="1">
    <source>
        <dbReference type="EMBL" id="GFZ75510.1"/>
    </source>
</evidence>
<evidence type="ECO:0008006" key="3">
    <source>
        <dbReference type="Google" id="ProtNLM"/>
    </source>
</evidence>
<comment type="caution">
    <text evidence="1">The sequence shown here is derived from an EMBL/GenBank/DDBJ whole genome shotgun (WGS) entry which is preliminary data.</text>
</comment>